<keyword evidence="3" id="KW-1185">Reference proteome</keyword>
<dbReference type="Pfam" id="PF13589">
    <property type="entry name" value="HATPase_c_3"/>
    <property type="match status" value="1"/>
</dbReference>
<evidence type="ECO:0000313" key="3">
    <source>
        <dbReference type="Proteomes" id="UP000007477"/>
    </source>
</evidence>
<organism evidence="2 3">
    <name type="scientific">Acinetobacter pittii (strain PHEA-2)</name>
    <dbReference type="NCBI Taxonomy" id="871585"/>
    <lineage>
        <taxon>Bacteria</taxon>
        <taxon>Pseudomonadati</taxon>
        <taxon>Pseudomonadota</taxon>
        <taxon>Gammaproteobacteria</taxon>
        <taxon>Moraxellales</taxon>
        <taxon>Moraxellaceae</taxon>
        <taxon>Acinetobacter</taxon>
        <taxon>Acinetobacter calcoaceticus/baumannii complex</taxon>
    </lineage>
</organism>
<sequence>MYNLISSDQELYSLEKHFGIICNRHPHLKLLESQWRFDQELISKALQNVSSIFPHYSRHDVSHSRQIIVNIERLLGDKIKFLSATDTWLILEAAYNHDIGMVITQKQIEDMNTPEFEEFVLSLKASNDDNLKRFAKKWIKNKALLPQKAAAHDFFHQYIQLLAEWYRQKHPTNSAKIVRNPVEEIGLNSSRNELLPKRLFDVLADICKSHGDSFEDLKRALPKAEAGMASEDCHPLYVACLLRMGDLLDIDDNRFCPVMMSMCGHNLPNLSKAHYDKHHSIKHFRLDSERIEIKCLCPTPESYEAAYDWFNWLQQEYHHQTQHWDQIVPSKELGRLPTLMTPVVDIDEPYLILNQGRKPSFKVNEEAIFKLVRGTGLYSSKFDCIREILQNAVDSTLHRIWIEHKDEVQNLIPTDLRLQEIYDNYKMTITFEPKEENSNQWILKVKDQGIGISFNDLKYMLEIGSSFQNKDKQKRIREMPKWFRPSGAFGIGLQSAYLLSNKFTMITKSLIDNQNLKITFNNKIKSVIIEKINKNINYGTEFTIEIDIEKLPQNIYYSYEQESLMDERLKGFDFTDKNSNLSFVETIKVTDSINNFLLNSPISSNLNTNKKDNKVYFDQETSILFNIIEFGDFDSRNSYKNYFRGQEFSDLYTDYECINYLADFYHTKSDNFLTYNREKILPNAAIKAEKLLRKGLCNYIEKFFYSLTEEEKIYASFSYIVNLTDKKYNDIDAKFLNYLDKFPIKIDNKIILLKDLLDEIKREEIKTLSIIPNYGAFPNSRIPPENIISNESKSGLFHTIKFLITKDDYFYSEEYKSHELETISFNKNDIQPISNVLLKKHLIQKTRSGLYNIGCRIIFPAWSIFRGLSIKDKISWADIYRYSSYKSDLLVLPLNFKYNLTDKNFYEESEDFINWIFEHRKYEETKIEDIRKLNKELIEHIRKILQDSAIEK</sequence>
<dbReference type="Proteomes" id="UP000007477">
    <property type="component" value="Chromosome"/>
</dbReference>
<protein>
    <recommendedName>
        <fullName evidence="1">HD-CE domain-containing protein</fullName>
    </recommendedName>
</protein>
<dbReference type="GeneID" id="11638876"/>
<dbReference type="STRING" id="871585.BDGL_000696"/>
<dbReference type="EMBL" id="CP002177">
    <property type="protein sequence ID" value="ADY81282.1"/>
    <property type="molecule type" value="Genomic_DNA"/>
</dbReference>
<dbReference type="Gene3D" id="3.30.565.10">
    <property type="entry name" value="Histidine kinase-like ATPase, C-terminal domain"/>
    <property type="match status" value="1"/>
</dbReference>
<dbReference type="HOGENOM" id="CLU_008483_0_0_6"/>
<dbReference type="AlphaFoldDB" id="F0KKA7"/>
<dbReference type="KEGG" id="acc:BDGL_000696"/>
<reference key="1">
    <citation type="submission" date="2010-08" db="EMBL/GenBank/DDBJ databases">
        <title>The genome sequence of a nonpathogenic wastewater-adapted bacterium Acinetobacter calcoaceticus PHEA-2 and comparative genomics insights into environmental adaptation.</title>
        <authorList>
            <person name="Zhan Y."/>
            <person name="Yan Y."/>
            <person name="Zhang W."/>
            <person name="Chen M."/>
            <person name="Ping S."/>
            <person name="Lu W."/>
            <person name="Lin M."/>
        </authorList>
    </citation>
    <scope>NUCLEOTIDE SEQUENCE</scope>
    <source>
        <strain>PHEA-2</strain>
    </source>
</reference>
<name>F0KKA7_ACIP2</name>
<dbReference type="PATRIC" id="fig|871585.3.peg.695"/>
<dbReference type="RefSeq" id="YP_004994964.1">
    <property type="nucleotide sequence ID" value="NC_016603.1"/>
</dbReference>
<dbReference type="InterPro" id="IPR056471">
    <property type="entry name" value="HD-CE"/>
</dbReference>
<dbReference type="InterPro" id="IPR036890">
    <property type="entry name" value="HATPase_C_sf"/>
</dbReference>
<gene>
    <name evidence="2" type="ordered locus">BDGL_000696</name>
</gene>
<dbReference type="OrthoDB" id="9802640at2"/>
<proteinExistence type="predicted"/>
<evidence type="ECO:0000259" key="1">
    <source>
        <dbReference type="Pfam" id="PF24391"/>
    </source>
</evidence>
<dbReference type="eggNOG" id="COG0326">
    <property type="taxonomic scope" value="Bacteria"/>
</dbReference>
<reference evidence="2 3" key="2">
    <citation type="journal article" date="2011" name="J. Bacteriol.">
        <title>Genome sequence of Acinetobacter calcoaceticus PHEA-2, isolated from industry wastewater.</title>
        <authorList>
            <person name="Zhan Y."/>
            <person name="Yan Y."/>
            <person name="Zhang W."/>
            <person name="Yu H."/>
            <person name="Chen M."/>
            <person name="Lu W."/>
            <person name="Ping S."/>
            <person name="Peng Z."/>
            <person name="Yuan M."/>
            <person name="Zhou Z."/>
            <person name="Elmerich C."/>
            <person name="Lin M."/>
        </authorList>
    </citation>
    <scope>NUCLEOTIDE SEQUENCE [LARGE SCALE GENOMIC DNA]</scope>
    <source>
        <strain evidence="2 3">PHEA-2</strain>
    </source>
</reference>
<dbReference type="RefSeq" id="WP_014206406.1">
    <property type="nucleotide sequence ID" value="NC_016603.1"/>
</dbReference>
<accession>F0KKA7</accession>
<feature type="domain" description="HD-CE" evidence="1">
    <location>
        <begin position="53"/>
        <end position="318"/>
    </location>
</feature>
<dbReference type="SUPFAM" id="SSF55874">
    <property type="entry name" value="ATPase domain of HSP90 chaperone/DNA topoisomerase II/histidine kinase"/>
    <property type="match status" value="1"/>
</dbReference>
<evidence type="ECO:0000313" key="2">
    <source>
        <dbReference type="EMBL" id="ADY81282.1"/>
    </source>
</evidence>
<dbReference type="Pfam" id="PF24391">
    <property type="entry name" value="HD-CE"/>
    <property type="match status" value="1"/>
</dbReference>